<dbReference type="InterPro" id="IPR037057">
    <property type="entry name" value="DNA_rep_MutH/T2_RE_sf"/>
</dbReference>
<keyword evidence="6" id="KW-1185">Reference proteome</keyword>
<dbReference type="GO" id="GO:0003677">
    <property type="term" value="F:DNA binding"/>
    <property type="evidence" value="ECO:0007669"/>
    <property type="project" value="InterPro"/>
</dbReference>
<dbReference type="Gene3D" id="1.10.10.10">
    <property type="entry name" value="Winged helix-like DNA-binding domain superfamily/Winged helix DNA-binding domain"/>
    <property type="match status" value="1"/>
</dbReference>
<keyword evidence="3 5" id="KW-0378">Hydrolase</keyword>
<reference evidence="5 6" key="1">
    <citation type="journal article" date="2012" name="BMC Genomics">
        <title>Complete genome sequence of Saccharothrix espanaensis DSM 44229T and comparison to the other completely sequenced Pseudonocardiaceae.</title>
        <authorList>
            <person name="Strobel T."/>
            <person name="Al-Dilaimi A."/>
            <person name="Blom J."/>
            <person name="Gessner A."/>
            <person name="Kalinowski J."/>
            <person name="Luzhetska M."/>
            <person name="Puhler A."/>
            <person name="Szczepanowski R."/>
            <person name="Bechthold A."/>
            <person name="Ruckert C."/>
        </authorList>
    </citation>
    <scope>NUCLEOTIDE SEQUENCE [LARGE SCALE GENOMIC DNA]</scope>
    <source>
        <strain evidence="6">ATCC 51144 / DSM 44229 / JCM 9112 / NBRC 15066 / NRRL 15764</strain>
    </source>
</reference>
<gene>
    <name evidence="5" type="ordered locus">BN6_56320</name>
</gene>
<dbReference type="GO" id="GO:0009036">
    <property type="term" value="F:type II site-specific deoxyribonuclease activity"/>
    <property type="evidence" value="ECO:0007669"/>
    <property type="project" value="UniProtKB-EC"/>
</dbReference>
<dbReference type="HOGENOM" id="CLU_064656_0_0_11"/>
<dbReference type="AlphaFoldDB" id="K0K3I6"/>
<dbReference type="Pfam" id="PF09126">
    <property type="entry name" value="NaeI"/>
    <property type="match status" value="1"/>
</dbReference>
<dbReference type="GO" id="GO:0009307">
    <property type="term" value="P:DNA restriction-modification system"/>
    <property type="evidence" value="ECO:0007669"/>
    <property type="project" value="InterPro"/>
</dbReference>
<sequence length="301" mass="33200">MPDETASRSDRGRYEVAAWIRGQPKASARFGAVLRDTLDEVLDGPRTGRFDVDRLDQVEKVYLGTKFTILTRAEFTLPPGRRAGCQVAGHEVELLLSLDTTWSVPSGAIGRLCLLVSADDRRATFDVGLVRATPDVLTRPRRSRRELRPGRATANAEWLFRDALLPENALLAMPRADSDAIMGPRSGQQRVNELLRRVQGKLIERKTTLTVAMQHDGMKRCRDARLLLAQEGIVVLGHQNEAPRVAEALGLPVPRKGSLLAVRLIRVPEHAPGRPTVRVGDAHYAVARPGDPVEPAPHIHC</sequence>
<dbReference type="eggNOG" id="ENOG502ZBFM">
    <property type="taxonomic scope" value="Bacteria"/>
</dbReference>
<dbReference type="InterPro" id="IPR036388">
    <property type="entry name" value="WH-like_DNA-bd_sf"/>
</dbReference>
<protein>
    <submittedName>
        <fullName evidence="5">Putatibe restriction endonuclease</fullName>
        <ecNumber evidence="5">3.1.21.4</ecNumber>
    </submittedName>
</protein>
<dbReference type="KEGG" id="sesp:BN6_56320"/>
<dbReference type="CDD" id="cd22338">
    <property type="entry name" value="NaeI-like"/>
    <property type="match status" value="1"/>
</dbReference>
<evidence type="ECO:0000256" key="1">
    <source>
        <dbReference type="ARBA" id="ARBA00022722"/>
    </source>
</evidence>
<dbReference type="Proteomes" id="UP000006281">
    <property type="component" value="Chromosome"/>
</dbReference>
<dbReference type="InterPro" id="IPR015210">
    <property type="entry name" value="NaeI"/>
</dbReference>
<dbReference type="EC" id="3.1.21.4" evidence="5"/>
<proteinExistence type="predicted"/>
<evidence type="ECO:0000313" key="5">
    <source>
        <dbReference type="EMBL" id="CCH32891.1"/>
    </source>
</evidence>
<dbReference type="REBASE" id="56679">
    <property type="entry name" value="Ses44229ORF56320P"/>
</dbReference>
<name>K0K3I6_SACES</name>
<dbReference type="Gene3D" id="3.40.600.10">
    <property type="entry name" value="DNA mismatch repair MutH/Restriction endonuclease, type II"/>
    <property type="match status" value="1"/>
</dbReference>
<keyword evidence="2 5" id="KW-0255">Endonuclease</keyword>
<evidence type="ECO:0000256" key="2">
    <source>
        <dbReference type="ARBA" id="ARBA00022759"/>
    </source>
</evidence>
<dbReference type="InterPro" id="IPR011335">
    <property type="entry name" value="Restrct_endonuc-II-like"/>
</dbReference>
<dbReference type="SUPFAM" id="SSF52980">
    <property type="entry name" value="Restriction endonuclease-like"/>
    <property type="match status" value="1"/>
</dbReference>
<organism evidence="5 6">
    <name type="scientific">Saccharothrix espanaensis (strain ATCC 51144 / DSM 44229 / JCM 9112 / NBRC 15066 / NRRL 15764)</name>
    <dbReference type="NCBI Taxonomy" id="1179773"/>
    <lineage>
        <taxon>Bacteria</taxon>
        <taxon>Bacillati</taxon>
        <taxon>Actinomycetota</taxon>
        <taxon>Actinomycetes</taxon>
        <taxon>Pseudonocardiales</taxon>
        <taxon>Pseudonocardiaceae</taxon>
        <taxon>Saccharothrix</taxon>
    </lineage>
</organism>
<dbReference type="EMBL" id="HE804045">
    <property type="protein sequence ID" value="CCH32891.1"/>
    <property type="molecule type" value="Genomic_DNA"/>
</dbReference>
<keyword evidence="1" id="KW-0540">Nuclease</keyword>
<dbReference type="PATRIC" id="fig|1179773.3.peg.5672"/>
<feature type="domain" description="Type II restriction enzyme NaeI" evidence="4">
    <location>
        <begin position="26"/>
        <end position="295"/>
    </location>
</feature>
<accession>K0K3I6</accession>
<evidence type="ECO:0000259" key="4">
    <source>
        <dbReference type="Pfam" id="PF09126"/>
    </source>
</evidence>
<evidence type="ECO:0000313" key="6">
    <source>
        <dbReference type="Proteomes" id="UP000006281"/>
    </source>
</evidence>
<dbReference type="BioCyc" id="SESP1179773:BN6_RS27160-MONOMER"/>
<dbReference type="STRING" id="1179773.BN6_56320"/>
<evidence type="ECO:0000256" key="3">
    <source>
        <dbReference type="ARBA" id="ARBA00022801"/>
    </source>
</evidence>